<evidence type="ECO:0000313" key="3">
    <source>
        <dbReference type="Proteomes" id="UP001497623"/>
    </source>
</evidence>
<feature type="non-terminal residue" evidence="2">
    <location>
        <position position="150"/>
    </location>
</feature>
<dbReference type="AlphaFoldDB" id="A0AAV2SSX3"/>
<evidence type="ECO:0000256" key="1">
    <source>
        <dbReference type="SAM" id="MobiDB-lite"/>
    </source>
</evidence>
<reference evidence="2 3" key="1">
    <citation type="submission" date="2024-05" db="EMBL/GenBank/DDBJ databases">
        <authorList>
            <person name="Wallberg A."/>
        </authorList>
    </citation>
    <scope>NUCLEOTIDE SEQUENCE [LARGE SCALE GENOMIC DNA]</scope>
</reference>
<proteinExistence type="predicted"/>
<organism evidence="2 3">
    <name type="scientific">Meganyctiphanes norvegica</name>
    <name type="common">Northern krill</name>
    <name type="synonym">Thysanopoda norvegica</name>
    <dbReference type="NCBI Taxonomy" id="48144"/>
    <lineage>
        <taxon>Eukaryota</taxon>
        <taxon>Metazoa</taxon>
        <taxon>Ecdysozoa</taxon>
        <taxon>Arthropoda</taxon>
        <taxon>Crustacea</taxon>
        <taxon>Multicrustacea</taxon>
        <taxon>Malacostraca</taxon>
        <taxon>Eumalacostraca</taxon>
        <taxon>Eucarida</taxon>
        <taxon>Euphausiacea</taxon>
        <taxon>Euphausiidae</taxon>
        <taxon>Meganyctiphanes</taxon>
    </lineage>
</organism>
<comment type="caution">
    <text evidence="2">The sequence shown here is derived from an EMBL/GenBank/DDBJ whole genome shotgun (WGS) entry which is preliminary data.</text>
</comment>
<accession>A0AAV2SSX3</accession>
<feature type="non-terminal residue" evidence="2">
    <location>
        <position position="1"/>
    </location>
</feature>
<sequence>AQVKQLQIKACQIQAQKQQPHVLQILSNGQVGISGSGVVPENPGIMSTPTLTTYPTDTREPVRSSNLTNSVKVNMVAVARPQMQLPSLNLQTITTSTSSITQTTPATVSKGAAIVIMASPQTQAAPSKSQNITISTWSTPTLATQPTVTH</sequence>
<evidence type="ECO:0000313" key="2">
    <source>
        <dbReference type="EMBL" id="CAL4245933.1"/>
    </source>
</evidence>
<dbReference type="EMBL" id="CAXKWB010141938">
    <property type="protein sequence ID" value="CAL4245933.1"/>
    <property type="molecule type" value="Genomic_DNA"/>
</dbReference>
<dbReference type="Proteomes" id="UP001497623">
    <property type="component" value="Unassembled WGS sequence"/>
</dbReference>
<feature type="region of interest" description="Disordered" evidence="1">
    <location>
        <begin position="40"/>
        <end position="63"/>
    </location>
</feature>
<protein>
    <submittedName>
        <fullName evidence="2">Uncharacterized protein</fullName>
    </submittedName>
</protein>
<name>A0AAV2SSX3_MEGNR</name>
<keyword evidence="3" id="KW-1185">Reference proteome</keyword>
<gene>
    <name evidence="2" type="ORF">MNOR_LOCUS41136</name>
</gene>